<keyword evidence="1" id="KW-0472">Membrane</keyword>
<organism evidence="2 3">
    <name type="scientific">Anaeramoeba flamelloides</name>
    <dbReference type="NCBI Taxonomy" id="1746091"/>
    <lineage>
        <taxon>Eukaryota</taxon>
        <taxon>Metamonada</taxon>
        <taxon>Anaeramoebidae</taxon>
        <taxon>Anaeramoeba</taxon>
    </lineage>
</organism>
<feature type="transmembrane region" description="Helical" evidence="1">
    <location>
        <begin position="32"/>
        <end position="52"/>
    </location>
</feature>
<gene>
    <name evidence="2" type="ORF">M0813_03430</name>
</gene>
<evidence type="ECO:0008006" key="4">
    <source>
        <dbReference type="Google" id="ProtNLM"/>
    </source>
</evidence>
<comment type="caution">
    <text evidence="2">The sequence shown here is derived from an EMBL/GenBank/DDBJ whole genome shotgun (WGS) entry which is preliminary data.</text>
</comment>
<sequence length="297" mass="35048">MNKIEINKYLKENNSDEKSDQSQDLKKEYVPFYIAFFILIMVSFFAAIYFSIKHFKTIKKRVAVYQETKEIQKRMQLQEKSANNLRTFLNDEELLWFSGITSTSKAKGYLIKYFITLFVLIASNICAFVISMTDFEKYETHSDQSQSLLLAIDPTEDEEKMEKYRNGEKKLPLFTLKIGIFGIFEMEIVKEFIQNRKKELELQRVQQKQERQYELQELFVIEHDLENIEPVQVGIPNNLDMNSQNDLIQNTGPQLGAQNNFENSLNQDNFEWDNTDIGKSNNHNYVGIKDKYLDKIF</sequence>
<keyword evidence="3" id="KW-1185">Reference proteome</keyword>
<name>A0ABQ8XWM7_9EUKA</name>
<accession>A0ABQ8XWM7</accession>
<proteinExistence type="predicted"/>
<evidence type="ECO:0000313" key="3">
    <source>
        <dbReference type="Proteomes" id="UP001150062"/>
    </source>
</evidence>
<protein>
    <recommendedName>
        <fullName evidence="4">Transmembrane protein</fullName>
    </recommendedName>
</protein>
<keyword evidence="1" id="KW-0812">Transmembrane</keyword>
<dbReference type="EMBL" id="JAOAOG010000240">
    <property type="protein sequence ID" value="KAJ6237023.1"/>
    <property type="molecule type" value="Genomic_DNA"/>
</dbReference>
<feature type="transmembrane region" description="Helical" evidence="1">
    <location>
        <begin position="110"/>
        <end position="130"/>
    </location>
</feature>
<keyword evidence="1" id="KW-1133">Transmembrane helix</keyword>
<evidence type="ECO:0000256" key="1">
    <source>
        <dbReference type="SAM" id="Phobius"/>
    </source>
</evidence>
<evidence type="ECO:0000313" key="2">
    <source>
        <dbReference type="EMBL" id="KAJ6237023.1"/>
    </source>
</evidence>
<reference evidence="2" key="1">
    <citation type="submission" date="2022-08" db="EMBL/GenBank/DDBJ databases">
        <title>Novel sulfate-reducing endosymbionts in the free-living metamonad Anaeramoeba.</title>
        <authorList>
            <person name="Jerlstrom-Hultqvist J."/>
            <person name="Cepicka I."/>
            <person name="Gallot-Lavallee L."/>
            <person name="Salas-Leiva D."/>
            <person name="Curtis B.A."/>
            <person name="Zahonova K."/>
            <person name="Pipaliya S."/>
            <person name="Dacks J."/>
            <person name="Roger A.J."/>
        </authorList>
    </citation>
    <scope>NUCLEOTIDE SEQUENCE</scope>
    <source>
        <strain evidence="2">Schooner1</strain>
    </source>
</reference>
<dbReference type="Proteomes" id="UP001150062">
    <property type="component" value="Unassembled WGS sequence"/>
</dbReference>